<dbReference type="AlphaFoldDB" id="A0A3M8HCZ0"/>
<accession>A0A3M8HCZ0</accession>
<comment type="caution">
    <text evidence="2">The sequence shown here is derived from an EMBL/GenBank/DDBJ whole genome shotgun (WGS) entry which is preliminary data.</text>
</comment>
<sequence length="70" mass="7879">METYIQQLKQFLTDEKEKLTDLALDVANAKNDYKLAKAKAIYSTQLARVSGIEDTLNMALKVEEKGLTSK</sequence>
<dbReference type="OrthoDB" id="2980727at2"/>
<evidence type="ECO:0000313" key="3">
    <source>
        <dbReference type="Proteomes" id="UP000279909"/>
    </source>
</evidence>
<dbReference type="EMBL" id="RHLQ01000009">
    <property type="protein sequence ID" value="RND00243.1"/>
    <property type="molecule type" value="Genomic_DNA"/>
</dbReference>
<keyword evidence="1" id="KW-0175">Coiled coil</keyword>
<keyword evidence="3" id="KW-1185">Reference proteome</keyword>
<dbReference type="RefSeq" id="WP_122971308.1">
    <property type="nucleotide sequence ID" value="NZ_RHLQ01000009.1"/>
</dbReference>
<organism evidence="2 3">
    <name type="scientific">Lysinibacillus halotolerans</name>
    <dbReference type="NCBI Taxonomy" id="1368476"/>
    <lineage>
        <taxon>Bacteria</taxon>
        <taxon>Bacillati</taxon>
        <taxon>Bacillota</taxon>
        <taxon>Bacilli</taxon>
        <taxon>Bacillales</taxon>
        <taxon>Bacillaceae</taxon>
        <taxon>Lysinibacillus</taxon>
    </lineage>
</organism>
<name>A0A3M8HCZ0_9BACI</name>
<feature type="coiled-coil region" evidence="1">
    <location>
        <begin position="12"/>
        <end position="39"/>
    </location>
</feature>
<protein>
    <submittedName>
        <fullName evidence="2">Uncharacterized protein</fullName>
    </submittedName>
</protein>
<dbReference type="Proteomes" id="UP000279909">
    <property type="component" value="Unassembled WGS sequence"/>
</dbReference>
<proteinExistence type="predicted"/>
<evidence type="ECO:0000313" key="2">
    <source>
        <dbReference type="EMBL" id="RND00243.1"/>
    </source>
</evidence>
<gene>
    <name evidence="2" type="ORF">EC501_05575</name>
</gene>
<evidence type="ECO:0000256" key="1">
    <source>
        <dbReference type="SAM" id="Coils"/>
    </source>
</evidence>
<reference evidence="2 3" key="1">
    <citation type="journal article" date="2014" name="Int. J. Syst. Evol. Microbiol.">
        <title>Lysinibacillus halotolerans sp. nov., isolated from saline-alkaline soil.</title>
        <authorList>
            <person name="Kong D."/>
            <person name="Wang Y."/>
            <person name="Zhao B."/>
            <person name="Li Y."/>
            <person name="Song J."/>
            <person name="Zhai Y."/>
            <person name="Zhang C."/>
            <person name="Wang H."/>
            <person name="Chen X."/>
            <person name="Zhao B."/>
            <person name="Ruan Z."/>
        </authorList>
    </citation>
    <scope>NUCLEOTIDE SEQUENCE [LARGE SCALE GENOMIC DNA]</scope>
    <source>
        <strain evidence="2 3">MCCC 1A12703</strain>
    </source>
</reference>